<dbReference type="InParanoid" id="A0A7C8J042"/>
<protein>
    <submittedName>
        <fullName evidence="2">Uncharacterized protein</fullName>
    </submittedName>
</protein>
<feature type="transmembrane region" description="Helical" evidence="1">
    <location>
        <begin position="58"/>
        <end position="79"/>
    </location>
</feature>
<keyword evidence="1" id="KW-0472">Membrane</keyword>
<sequence>MSPITAQAARLISRQALRAPVWQQAFRRSASSQLAKQYSTGTAPADWGRIIRTRAQTLLIYFPGMFMALGWPYLAYLLLDGHVAL</sequence>
<name>A0A7C8J042_9PEZI</name>
<evidence type="ECO:0000313" key="2">
    <source>
        <dbReference type="EMBL" id="KAF2967759.1"/>
    </source>
</evidence>
<keyword evidence="1" id="KW-0812">Transmembrane</keyword>
<keyword evidence="3" id="KW-1185">Reference proteome</keyword>
<evidence type="ECO:0000256" key="1">
    <source>
        <dbReference type="SAM" id="Phobius"/>
    </source>
</evidence>
<organism evidence="2 3">
    <name type="scientific">Xylaria multiplex</name>
    <dbReference type="NCBI Taxonomy" id="323545"/>
    <lineage>
        <taxon>Eukaryota</taxon>
        <taxon>Fungi</taxon>
        <taxon>Dikarya</taxon>
        <taxon>Ascomycota</taxon>
        <taxon>Pezizomycotina</taxon>
        <taxon>Sordariomycetes</taxon>
        <taxon>Xylariomycetidae</taxon>
        <taxon>Xylariales</taxon>
        <taxon>Xylariaceae</taxon>
        <taxon>Xylaria</taxon>
    </lineage>
</organism>
<gene>
    <name evidence="2" type="ORF">GQX73_g5796</name>
</gene>
<evidence type="ECO:0000313" key="3">
    <source>
        <dbReference type="Proteomes" id="UP000481858"/>
    </source>
</evidence>
<dbReference type="OrthoDB" id="4829316at2759"/>
<dbReference type="AlphaFoldDB" id="A0A7C8J042"/>
<proteinExistence type="predicted"/>
<reference evidence="2 3" key="1">
    <citation type="submission" date="2019-12" db="EMBL/GenBank/DDBJ databases">
        <title>Draft genome sequence of the ascomycete Xylaria multiplex DSM 110363.</title>
        <authorList>
            <person name="Buettner E."/>
            <person name="Kellner H."/>
        </authorList>
    </citation>
    <scope>NUCLEOTIDE SEQUENCE [LARGE SCALE GENOMIC DNA]</scope>
    <source>
        <strain evidence="2 3">DSM 110363</strain>
    </source>
</reference>
<dbReference type="Proteomes" id="UP000481858">
    <property type="component" value="Unassembled WGS sequence"/>
</dbReference>
<keyword evidence="1" id="KW-1133">Transmembrane helix</keyword>
<accession>A0A7C8J042</accession>
<dbReference type="EMBL" id="WUBL01000062">
    <property type="protein sequence ID" value="KAF2967759.1"/>
    <property type="molecule type" value="Genomic_DNA"/>
</dbReference>
<comment type="caution">
    <text evidence="2">The sequence shown here is derived from an EMBL/GenBank/DDBJ whole genome shotgun (WGS) entry which is preliminary data.</text>
</comment>